<gene>
    <name evidence="1" type="ORF">JFP838_pA0419</name>
</gene>
<keyword evidence="1" id="KW-0240">DNA-directed RNA polymerase</keyword>
<accession>A0A140GS26</accession>
<dbReference type="AlphaFoldDB" id="A0A140GS26"/>
<keyword evidence="1" id="KW-0614">Plasmid</keyword>
<proteinExistence type="predicted"/>
<protein>
    <submittedName>
        <fullName evidence="1">Putative DNA-directed RNA polymerase</fullName>
    </submittedName>
</protein>
<organism evidence="1 2">
    <name type="scientific">Clostridium perfringens</name>
    <dbReference type="NCBI Taxonomy" id="1502"/>
    <lineage>
        <taxon>Bacteria</taxon>
        <taxon>Bacillati</taxon>
        <taxon>Bacillota</taxon>
        <taxon>Clostridia</taxon>
        <taxon>Eubacteriales</taxon>
        <taxon>Clostridiaceae</taxon>
        <taxon>Clostridium</taxon>
    </lineage>
</organism>
<geneLocation type="plasmid" evidence="1 2">
    <name>pJFP838A</name>
</geneLocation>
<dbReference type="Proteomes" id="UP000070260">
    <property type="component" value="Plasmid pJFP838A"/>
</dbReference>
<dbReference type="GO" id="GO:0000428">
    <property type="term" value="C:DNA-directed RNA polymerase complex"/>
    <property type="evidence" value="ECO:0007669"/>
    <property type="project" value="UniProtKB-KW"/>
</dbReference>
<keyword evidence="1" id="KW-0804">Transcription</keyword>
<name>A0A140GS26_CLOPF</name>
<evidence type="ECO:0000313" key="2">
    <source>
        <dbReference type="Proteomes" id="UP000070260"/>
    </source>
</evidence>
<reference evidence="1 2" key="1">
    <citation type="journal article" date="2016" name="PLoS ONE">
        <title>Plasmid Characterization and Chromosome Analysis of Two netF+ Clostridium perfringens Isolates Associated with Foal and Canine Necrotizing Enteritis.</title>
        <authorList>
            <person name="Mehdizadeh Gohari I."/>
            <person name="Kropinski A.M."/>
            <person name="Weese S.J."/>
            <person name="Parreira V.R."/>
            <person name="Whitehead A.E."/>
            <person name="Boerlin P."/>
            <person name="Prescott J.F."/>
        </authorList>
    </citation>
    <scope>NUCLEOTIDE SEQUENCE [LARGE SCALE GENOMIC DNA]</scope>
    <source>
        <strain evidence="1 2">JP838</strain>
        <plasmid evidence="2">Plasmid pJFP838A</plasmid>
    </source>
</reference>
<evidence type="ECO:0000313" key="1">
    <source>
        <dbReference type="EMBL" id="AMN31335.1"/>
    </source>
</evidence>
<sequence>MNFNIQGEFNMKSKEFYDFEYLKKNAWVQANELKARGVKEFDGIKMISSDFFENHPNLSIPLYLNIVKVYFNFINGVIPYERGVEKIKVLENDYLNCISNYPDTDNNDLNEDFDEDFQDSFKFISKLNDELRKHDSKPGEYTFECPVCNGVVNVKKFNNGVIGNCSKCGMSLIR</sequence>
<dbReference type="EMBL" id="CP013615">
    <property type="protein sequence ID" value="AMN31335.1"/>
    <property type="molecule type" value="Genomic_DNA"/>
</dbReference>
<dbReference type="PATRIC" id="fig|1502.177.peg.3630"/>